<accession>A0AAW1QNS3</accession>
<dbReference type="AlphaFoldDB" id="A0AAW1QNS3"/>
<keyword evidence="2" id="KW-1185">Reference proteome</keyword>
<name>A0AAW1QNS3_9CHLO</name>
<organism evidence="1 2">
    <name type="scientific">[Myrmecia] bisecta</name>
    <dbReference type="NCBI Taxonomy" id="41462"/>
    <lineage>
        <taxon>Eukaryota</taxon>
        <taxon>Viridiplantae</taxon>
        <taxon>Chlorophyta</taxon>
        <taxon>core chlorophytes</taxon>
        <taxon>Trebouxiophyceae</taxon>
        <taxon>Trebouxiales</taxon>
        <taxon>Trebouxiaceae</taxon>
        <taxon>Myrmecia</taxon>
    </lineage>
</organism>
<proteinExistence type="predicted"/>
<sequence>MRLLGAQRVWHPSARVYVDGGIAAFATGEGKLHRLLPRLLSECIKTNSLRVRAYCWWNLIQSLRSCERKQRKQARRWSP</sequence>
<reference evidence="1 2" key="1">
    <citation type="journal article" date="2024" name="Nat. Commun.">
        <title>Phylogenomics reveals the evolutionary origins of lichenization in chlorophyte algae.</title>
        <authorList>
            <person name="Puginier C."/>
            <person name="Libourel C."/>
            <person name="Otte J."/>
            <person name="Skaloud P."/>
            <person name="Haon M."/>
            <person name="Grisel S."/>
            <person name="Petersen M."/>
            <person name="Berrin J.G."/>
            <person name="Delaux P.M."/>
            <person name="Dal Grande F."/>
            <person name="Keller J."/>
        </authorList>
    </citation>
    <scope>NUCLEOTIDE SEQUENCE [LARGE SCALE GENOMIC DNA]</scope>
    <source>
        <strain evidence="1 2">SAG 2043</strain>
    </source>
</reference>
<evidence type="ECO:0000313" key="1">
    <source>
        <dbReference type="EMBL" id="KAK9823155.1"/>
    </source>
</evidence>
<protein>
    <submittedName>
        <fullName evidence="1">Uncharacterized protein</fullName>
    </submittedName>
</protein>
<dbReference type="EMBL" id="JALJOR010000002">
    <property type="protein sequence ID" value="KAK9823155.1"/>
    <property type="molecule type" value="Genomic_DNA"/>
</dbReference>
<evidence type="ECO:0000313" key="2">
    <source>
        <dbReference type="Proteomes" id="UP001489004"/>
    </source>
</evidence>
<comment type="caution">
    <text evidence="1">The sequence shown here is derived from an EMBL/GenBank/DDBJ whole genome shotgun (WGS) entry which is preliminary data.</text>
</comment>
<dbReference type="Proteomes" id="UP001489004">
    <property type="component" value="Unassembled WGS sequence"/>
</dbReference>
<gene>
    <name evidence="1" type="ORF">WJX72_000673</name>
</gene>